<evidence type="ECO:0000256" key="1">
    <source>
        <dbReference type="SAM" id="Phobius"/>
    </source>
</evidence>
<evidence type="ECO:0000313" key="2">
    <source>
        <dbReference type="EMBL" id="GMS96391.1"/>
    </source>
</evidence>
<feature type="non-terminal residue" evidence="2">
    <location>
        <position position="1"/>
    </location>
</feature>
<reference evidence="2" key="1">
    <citation type="submission" date="2023-10" db="EMBL/GenBank/DDBJ databases">
        <title>Genome assembly of Pristionchus species.</title>
        <authorList>
            <person name="Yoshida K."/>
            <person name="Sommer R.J."/>
        </authorList>
    </citation>
    <scope>NUCLEOTIDE SEQUENCE</scope>
    <source>
        <strain evidence="2">RS0144</strain>
    </source>
</reference>
<evidence type="ECO:0008006" key="4">
    <source>
        <dbReference type="Google" id="ProtNLM"/>
    </source>
</evidence>
<keyword evidence="3" id="KW-1185">Reference proteome</keyword>
<sequence length="86" mass="8975">TGLTETNEFVAPCIMGIENDPWLVAGVSLLVVALIVALITIGFCLGRHYCCKSPSVVLNAGSPGIEHGIIWACTEAAEAIDAHLPT</sequence>
<organism evidence="2 3">
    <name type="scientific">Pristionchus entomophagus</name>
    <dbReference type="NCBI Taxonomy" id="358040"/>
    <lineage>
        <taxon>Eukaryota</taxon>
        <taxon>Metazoa</taxon>
        <taxon>Ecdysozoa</taxon>
        <taxon>Nematoda</taxon>
        <taxon>Chromadorea</taxon>
        <taxon>Rhabditida</taxon>
        <taxon>Rhabditina</taxon>
        <taxon>Diplogasteromorpha</taxon>
        <taxon>Diplogasteroidea</taxon>
        <taxon>Neodiplogasteridae</taxon>
        <taxon>Pristionchus</taxon>
    </lineage>
</organism>
<gene>
    <name evidence="2" type="ORF">PENTCL1PPCAC_18566</name>
</gene>
<dbReference type="EMBL" id="BTSX01000004">
    <property type="protein sequence ID" value="GMS96391.1"/>
    <property type="molecule type" value="Genomic_DNA"/>
</dbReference>
<name>A0AAV5TPV8_9BILA</name>
<accession>A0AAV5TPV8</accession>
<feature type="non-terminal residue" evidence="2">
    <location>
        <position position="86"/>
    </location>
</feature>
<keyword evidence="1" id="KW-0812">Transmembrane</keyword>
<keyword evidence="1" id="KW-1133">Transmembrane helix</keyword>
<feature type="transmembrane region" description="Helical" evidence="1">
    <location>
        <begin position="22"/>
        <end position="45"/>
    </location>
</feature>
<evidence type="ECO:0000313" key="3">
    <source>
        <dbReference type="Proteomes" id="UP001432027"/>
    </source>
</evidence>
<protein>
    <recommendedName>
        <fullName evidence="4">Protein tweety homolog</fullName>
    </recommendedName>
</protein>
<comment type="caution">
    <text evidence="2">The sequence shown here is derived from an EMBL/GenBank/DDBJ whole genome shotgun (WGS) entry which is preliminary data.</text>
</comment>
<proteinExistence type="predicted"/>
<keyword evidence="1" id="KW-0472">Membrane</keyword>
<dbReference type="Proteomes" id="UP001432027">
    <property type="component" value="Unassembled WGS sequence"/>
</dbReference>
<dbReference type="AlphaFoldDB" id="A0AAV5TPV8"/>